<dbReference type="OrthoDB" id="1913205at2759"/>
<evidence type="ECO:0000256" key="1">
    <source>
        <dbReference type="SAM" id="MobiDB-lite"/>
    </source>
</evidence>
<proteinExistence type="predicted"/>
<dbReference type="InterPro" id="IPR044699">
    <property type="entry name" value="MAKR6"/>
</dbReference>
<dbReference type="PANTHER" id="PTHR34576:SF2">
    <property type="entry name" value="MEMBRANE-ASSOCIATED KINASE REGULATOR 6-RELATED"/>
    <property type="match status" value="1"/>
</dbReference>
<dbReference type="RefSeq" id="XP_020099114.1">
    <property type="nucleotide sequence ID" value="XM_020243525.1"/>
</dbReference>
<protein>
    <submittedName>
        <fullName evidence="3">Uncharacterized protein LOC109717653</fullName>
    </submittedName>
</protein>
<dbReference type="AlphaFoldDB" id="A0A6P5FT66"/>
<evidence type="ECO:0000313" key="2">
    <source>
        <dbReference type="Proteomes" id="UP000515123"/>
    </source>
</evidence>
<feature type="region of interest" description="Disordered" evidence="1">
    <location>
        <begin position="162"/>
        <end position="187"/>
    </location>
</feature>
<sequence length="235" mass="25143">MDSLQLSNDSFSYSWLINPKPSFVDPSGLDDSPRLSLDAVGAFADDPKVAVCRTESQSFHFCPPVADPAAMAHADQMFNNGRLLPLHLMTATASVQFSAALGMLSSSSSSKSSASSLSSSLSSGGGEKLAVQLFGECARSSKRFIYKYLSFLLKGLGMMGRSRRRRRRKRRSGVVGSSRSCTEGAAGSTARDAVASFDWLVGDRASDDLGRENAIEDAILHCKNSIINGEGVKEM</sequence>
<evidence type="ECO:0000313" key="3">
    <source>
        <dbReference type="RefSeq" id="XP_020099114.1"/>
    </source>
</evidence>
<gene>
    <name evidence="3" type="primary">LOC109717653</name>
</gene>
<dbReference type="Proteomes" id="UP000515123">
    <property type="component" value="Linkage group 11"/>
</dbReference>
<name>A0A6P5FT66_ANACO</name>
<reference evidence="3" key="2">
    <citation type="submission" date="2025-08" db="UniProtKB">
        <authorList>
            <consortium name="RefSeq"/>
        </authorList>
    </citation>
    <scope>IDENTIFICATION</scope>
    <source>
        <tissue evidence="3">Leaf</tissue>
    </source>
</reference>
<organism evidence="2 3">
    <name type="scientific">Ananas comosus</name>
    <name type="common">Pineapple</name>
    <name type="synonym">Ananas ananas</name>
    <dbReference type="NCBI Taxonomy" id="4615"/>
    <lineage>
        <taxon>Eukaryota</taxon>
        <taxon>Viridiplantae</taxon>
        <taxon>Streptophyta</taxon>
        <taxon>Embryophyta</taxon>
        <taxon>Tracheophyta</taxon>
        <taxon>Spermatophyta</taxon>
        <taxon>Magnoliopsida</taxon>
        <taxon>Liliopsida</taxon>
        <taxon>Poales</taxon>
        <taxon>Bromeliaceae</taxon>
        <taxon>Bromelioideae</taxon>
        <taxon>Ananas</taxon>
    </lineage>
</organism>
<keyword evidence="2" id="KW-1185">Reference proteome</keyword>
<reference evidence="2" key="1">
    <citation type="journal article" date="2015" name="Nat. Genet.">
        <title>The pineapple genome and the evolution of CAM photosynthesis.</title>
        <authorList>
            <person name="Ming R."/>
            <person name="VanBuren R."/>
            <person name="Wai C.M."/>
            <person name="Tang H."/>
            <person name="Schatz M.C."/>
            <person name="Bowers J.E."/>
            <person name="Lyons E."/>
            <person name="Wang M.L."/>
            <person name="Chen J."/>
            <person name="Biggers E."/>
            <person name="Zhang J."/>
            <person name="Huang L."/>
            <person name="Zhang L."/>
            <person name="Miao W."/>
            <person name="Zhang J."/>
            <person name="Ye Z."/>
            <person name="Miao C."/>
            <person name="Lin Z."/>
            <person name="Wang H."/>
            <person name="Zhou H."/>
            <person name="Yim W.C."/>
            <person name="Priest H.D."/>
            <person name="Zheng C."/>
            <person name="Woodhouse M."/>
            <person name="Edger P.P."/>
            <person name="Guyot R."/>
            <person name="Guo H.B."/>
            <person name="Guo H."/>
            <person name="Zheng G."/>
            <person name="Singh R."/>
            <person name="Sharma A."/>
            <person name="Min X."/>
            <person name="Zheng Y."/>
            <person name="Lee H."/>
            <person name="Gurtowski J."/>
            <person name="Sedlazeck F.J."/>
            <person name="Harkess A."/>
            <person name="McKain M.R."/>
            <person name="Liao Z."/>
            <person name="Fang J."/>
            <person name="Liu J."/>
            <person name="Zhang X."/>
            <person name="Zhang Q."/>
            <person name="Hu W."/>
            <person name="Qin Y."/>
            <person name="Wang K."/>
            <person name="Chen L.Y."/>
            <person name="Shirley N."/>
            <person name="Lin Y.R."/>
            <person name="Liu L.Y."/>
            <person name="Hernandez A.G."/>
            <person name="Wright C.L."/>
            <person name="Bulone V."/>
            <person name="Tuskan G.A."/>
            <person name="Heath K."/>
            <person name="Zee F."/>
            <person name="Moore P.H."/>
            <person name="Sunkar R."/>
            <person name="Leebens-Mack J.H."/>
            <person name="Mockler T."/>
            <person name="Bennetzen J.L."/>
            <person name="Freeling M."/>
            <person name="Sankoff D."/>
            <person name="Paterson A.H."/>
            <person name="Zhu X."/>
            <person name="Yang X."/>
            <person name="Smith J.A."/>
            <person name="Cushman J.C."/>
            <person name="Paull R.E."/>
            <person name="Yu Q."/>
        </authorList>
    </citation>
    <scope>NUCLEOTIDE SEQUENCE [LARGE SCALE GENOMIC DNA]</scope>
    <source>
        <strain evidence="2">cv. F153</strain>
    </source>
</reference>
<dbReference type="GeneID" id="109717653"/>
<accession>A0A6P5FT66</accession>
<feature type="compositionally biased region" description="Basic residues" evidence="1">
    <location>
        <begin position="162"/>
        <end position="172"/>
    </location>
</feature>
<dbReference type="PANTHER" id="PTHR34576">
    <property type="entry name" value="MEMBRANE-ASSOCIATED KINASE REGULATOR 6-RELATED"/>
    <property type="match status" value="1"/>
</dbReference>